<dbReference type="InterPro" id="IPR012677">
    <property type="entry name" value="Nucleotide-bd_a/b_plait_sf"/>
</dbReference>
<dbReference type="InParanoid" id="H3C410"/>
<evidence type="ECO:0000313" key="13">
    <source>
        <dbReference type="Proteomes" id="UP000007303"/>
    </source>
</evidence>
<keyword evidence="7" id="KW-0508">mRNA splicing</keyword>
<dbReference type="Pfam" id="PF00076">
    <property type="entry name" value="RRM_1"/>
    <property type="match status" value="2"/>
</dbReference>
<dbReference type="GO" id="GO:0006397">
    <property type="term" value="P:mRNA processing"/>
    <property type="evidence" value="ECO:0007669"/>
    <property type="project" value="UniProtKB-KW"/>
</dbReference>
<dbReference type="SUPFAM" id="SSF54928">
    <property type="entry name" value="RNA-binding domain, RBD"/>
    <property type="match status" value="1"/>
</dbReference>
<dbReference type="FunFam" id="3.30.70.330:FF:000547">
    <property type="entry name" value="Serine/arginine-rich splicing factor 4"/>
    <property type="match status" value="1"/>
</dbReference>
<dbReference type="PANTHER" id="PTHR23003:SF45">
    <property type="entry name" value="SERINE_ARGININE-RICH SPLICING FACTOR 4"/>
    <property type="match status" value="1"/>
</dbReference>
<dbReference type="Gene3D" id="3.30.70.330">
    <property type="match status" value="2"/>
</dbReference>
<keyword evidence="5" id="KW-0677">Repeat</keyword>
<evidence type="ECO:0000259" key="11">
    <source>
        <dbReference type="PROSITE" id="PS50102"/>
    </source>
</evidence>
<evidence type="ECO:0000256" key="9">
    <source>
        <dbReference type="PROSITE-ProRule" id="PRU00176"/>
    </source>
</evidence>
<evidence type="ECO:0000256" key="2">
    <source>
        <dbReference type="ARBA" id="ARBA00010269"/>
    </source>
</evidence>
<dbReference type="SMART" id="SM00360">
    <property type="entry name" value="RRM"/>
    <property type="match status" value="2"/>
</dbReference>
<evidence type="ECO:0000256" key="10">
    <source>
        <dbReference type="SAM" id="MobiDB-lite"/>
    </source>
</evidence>
<evidence type="ECO:0000256" key="4">
    <source>
        <dbReference type="ARBA" id="ARBA00022664"/>
    </source>
</evidence>
<dbReference type="PANTHER" id="PTHR23003">
    <property type="entry name" value="RNA RECOGNITION MOTIF RRM DOMAIN CONTAINING PROTEIN"/>
    <property type="match status" value="1"/>
</dbReference>
<reference evidence="12" key="2">
    <citation type="submission" date="2025-08" db="UniProtKB">
        <authorList>
            <consortium name="Ensembl"/>
        </authorList>
    </citation>
    <scope>IDENTIFICATION</scope>
</reference>
<accession>H3C410</accession>
<evidence type="ECO:0000256" key="6">
    <source>
        <dbReference type="ARBA" id="ARBA00022884"/>
    </source>
</evidence>
<keyword evidence="4" id="KW-0507">mRNA processing</keyword>
<keyword evidence="6 9" id="KW-0694">RNA-binding</keyword>
<dbReference type="CDD" id="cd12594">
    <property type="entry name" value="RRM1_SRSF4"/>
    <property type="match status" value="1"/>
</dbReference>
<dbReference type="GeneTree" id="ENSGT00940000156213"/>
<organism evidence="12 13">
    <name type="scientific">Tetraodon nigroviridis</name>
    <name type="common">Spotted green pufferfish</name>
    <name type="synonym">Chelonodon nigroviridis</name>
    <dbReference type="NCBI Taxonomy" id="99883"/>
    <lineage>
        <taxon>Eukaryota</taxon>
        <taxon>Metazoa</taxon>
        <taxon>Chordata</taxon>
        <taxon>Craniata</taxon>
        <taxon>Vertebrata</taxon>
        <taxon>Euteleostomi</taxon>
        <taxon>Actinopterygii</taxon>
        <taxon>Neopterygii</taxon>
        <taxon>Teleostei</taxon>
        <taxon>Neoteleostei</taxon>
        <taxon>Acanthomorphata</taxon>
        <taxon>Eupercaria</taxon>
        <taxon>Tetraodontiformes</taxon>
        <taxon>Tetradontoidea</taxon>
        <taxon>Tetraodontidae</taxon>
        <taxon>Tetraodon</taxon>
    </lineage>
</organism>
<dbReference type="InterPro" id="IPR050374">
    <property type="entry name" value="RRT5_SRSF_SR"/>
</dbReference>
<keyword evidence="3" id="KW-0597">Phosphoprotein</keyword>
<dbReference type="Proteomes" id="UP000007303">
    <property type="component" value="Unassembled WGS sequence"/>
</dbReference>
<dbReference type="Ensembl" id="ENSTNIT00000003563.1">
    <property type="protein sequence ID" value="ENSTNIP00000002979.1"/>
    <property type="gene ID" value="ENSTNIG00000000115.1"/>
</dbReference>
<feature type="compositionally biased region" description="Pro residues" evidence="10">
    <location>
        <begin position="356"/>
        <end position="365"/>
    </location>
</feature>
<dbReference type="GO" id="GO:0008380">
    <property type="term" value="P:RNA splicing"/>
    <property type="evidence" value="ECO:0007669"/>
    <property type="project" value="UniProtKB-KW"/>
</dbReference>
<dbReference type="AlphaFoldDB" id="H3C410"/>
<reference evidence="13" key="1">
    <citation type="journal article" date="2004" name="Nature">
        <title>Genome duplication in the teleost fish Tetraodon nigroviridis reveals the early vertebrate proto-karyotype.</title>
        <authorList>
            <person name="Jaillon O."/>
            <person name="Aury J.-M."/>
            <person name="Brunet F."/>
            <person name="Petit J.-L."/>
            <person name="Stange-Thomann N."/>
            <person name="Mauceli E."/>
            <person name="Bouneau L."/>
            <person name="Fischer C."/>
            <person name="Ozouf-Costaz C."/>
            <person name="Bernot A."/>
            <person name="Nicaud S."/>
            <person name="Jaffe D."/>
            <person name="Fisher S."/>
            <person name="Lutfalla G."/>
            <person name="Dossat C."/>
            <person name="Segurens B."/>
            <person name="Dasilva C."/>
            <person name="Salanoubat M."/>
            <person name="Levy M."/>
            <person name="Boudet N."/>
            <person name="Castellano S."/>
            <person name="Anthouard V."/>
            <person name="Jubin C."/>
            <person name="Castelli V."/>
            <person name="Katinka M."/>
            <person name="Vacherie B."/>
            <person name="Biemont C."/>
            <person name="Skalli Z."/>
            <person name="Cattolico L."/>
            <person name="Poulain J."/>
            <person name="De Berardinis V."/>
            <person name="Cruaud C."/>
            <person name="Duprat S."/>
            <person name="Brottier P."/>
            <person name="Coutanceau J.-P."/>
            <person name="Gouzy J."/>
            <person name="Parra G."/>
            <person name="Lardier G."/>
            <person name="Chapple C."/>
            <person name="McKernan K.J."/>
            <person name="McEwan P."/>
            <person name="Bosak S."/>
            <person name="Kellis M."/>
            <person name="Volff J.-N."/>
            <person name="Guigo R."/>
            <person name="Zody M.C."/>
            <person name="Mesirov J."/>
            <person name="Lindblad-Toh K."/>
            <person name="Birren B."/>
            <person name="Nusbaum C."/>
            <person name="Kahn D."/>
            <person name="Robinson-Rechavi M."/>
            <person name="Laudet V."/>
            <person name="Schachter V."/>
            <person name="Quetier F."/>
            <person name="Saurin W."/>
            <person name="Scarpelli C."/>
            <person name="Wincker P."/>
            <person name="Lander E.S."/>
            <person name="Weissenbach J."/>
            <person name="Roest Crollius H."/>
        </authorList>
    </citation>
    <scope>NUCLEOTIDE SEQUENCE [LARGE SCALE GENOMIC DNA]</scope>
</reference>
<evidence type="ECO:0000256" key="5">
    <source>
        <dbReference type="ARBA" id="ARBA00022737"/>
    </source>
</evidence>
<feature type="region of interest" description="Disordered" evidence="10">
    <location>
        <begin position="216"/>
        <end position="391"/>
    </location>
</feature>
<evidence type="ECO:0000256" key="8">
    <source>
        <dbReference type="ARBA" id="ARBA00023242"/>
    </source>
</evidence>
<protein>
    <submittedName>
        <fullName evidence="12">Serine and arginine rich splicing factor 4</fullName>
    </submittedName>
</protein>
<dbReference type="GO" id="GO:0005634">
    <property type="term" value="C:nucleus"/>
    <property type="evidence" value="ECO:0007669"/>
    <property type="project" value="UniProtKB-SubCell"/>
</dbReference>
<comment type="subcellular location">
    <subcellularLocation>
        <location evidence="1">Nucleus</location>
    </subcellularLocation>
</comment>
<dbReference type="OMA" id="LTCANMV"/>
<keyword evidence="13" id="KW-1185">Reference proteome</keyword>
<evidence type="ECO:0000256" key="1">
    <source>
        <dbReference type="ARBA" id="ARBA00004123"/>
    </source>
</evidence>
<feature type="compositionally biased region" description="Basic residues" evidence="10">
    <location>
        <begin position="223"/>
        <end position="236"/>
    </location>
</feature>
<feature type="compositionally biased region" description="Pro residues" evidence="10">
    <location>
        <begin position="332"/>
        <end position="349"/>
    </location>
</feature>
<feature type="compositionally biased region" description="Low complexity" evidence="10">
    <location>
        <begin position="366"/>
        <end position="383"/>
    </location>
</feature>
<feature type="compositionally biased region" description="Basic residues" evidence="10">
    <location>
        <begin position="284"/>
        <end position="306"/>
    </location>
</feature>
<dbReference type="CDD" id="cd12764">
    <property type="entry name" value="RRM2_SRSF4"/>
    <property type="match status" value="1"/>
</dbReference>
<dbReference type="InterPro" id="IPR000504">
    <property type="entry name" value="RRM_dom"/>
</dbReference>
<dbReference type="GO" id="GO:0005737">
    <property type="term" value="C:cytoplasm"/>
    <property type="evidence" value="ECO:0007669"/>
    <property type="project" value="TreeGrafter"/>
</dbReference>
<sequence length="391" mass="43277">MSRVYIGRLSYRARENDVERFFKGYGKILEVDLKNGYGFVEFDDPRDADDAVYDLNGKELCGERVIVEHTKGPRRDGGYSGRSKRGYGRWGRDRYGPPIRTDYRLIVENLSSRCSWQDLKDYMRQAGEVTYADTHKGRKNEGVIEFRQYSDMKRALEKLDGTEVNGRKIRLIEDRPGAKRRRSYSRSAAAPGLAPGTAVPARVAAAAIAAAAVVPAPGLASHSRSRSRSKKNKGKGKKEEEEGSNGNAKMKERSRSRSRSRSTSPKSKKSKKDGRKDKNDSRSRSRSGSRSRSRSGIKDHSRKSGSKGREPAKSDDEGGEPERGLSLLAPRRAPPTSPNPEPAQSPSPAPLRRSKPPPARPPAQSPAPSRARPASRAPVRAPSLGCGRRRR</sequence>
<evidence type="ECO:0000313" key="12">
    <source>
        <dbReference type="Ensembl" id="ENSTNIP00000002979.1"/>
    </source>
</evidence>
<dbReference type="FunFam" id="3.30.70.330:FF:000028">
    <property type="entry name" value="Putative serine/arginine-rich splicing factor 4"/>
    <property type="match status" value="1"/>
</dbReference>
<feature type="domain" description="RRM" evidence="11">
    <location>
        <begin position="103"/>
        <end position="176"/>
    </location>
</feature>
<name>H3C410_TETNG</name>
<dbReference type="InterPro" id="IPR035979">
    <property type="entry name" value="RBD_domain_sf"/>
</dbReference>
<reference evidence="12" key="3">
    <citation type="submission" date="2025-09" db="UniProtKB">
        <authorList>
            <consortium name="Ensembl"/>
        </authorList>
    </citation>
    <scope>IDENTIFICATION</scope>
</reference>
<dbReference type="HOGENOM" id="CLU_012062_34_2_1"/>
<dbReference type="GO" id="GO:0003729">
    <property type="term" value="F:mRNA binding"/>
    <property type="evidence" value="ECO:0007669"/>
    <property type="project" value="TreeGrafter"/>
</dbReference>
<feature type="region of interest" description="Disordered" evidence="10">
    <location>
        <begin position="172"/>
        <end position="195"/>
    </location>
</feature>
<proteinExistence type="inferred from homology"/>
<evidence type="ECO:0000256" key="3">
    <source>
        <dbReference type="ARBA" id="ARBA00022553"/>
    </source>
</evidence>
<comment type="similarity">
    <text evidence="2">Belongs to the splicing factor SR family.</text>
</comment>
<keyword evidence="8" id="KW-0539">Nucleus</keyword>
<feature type="compositionally biased region" description="Basic residues" evidence="10">
    <location>
        <begin position="256"/>
        <end position="273"/>
    </location>
</feature>
<dbReference type="PROSITE" id="PS50102">
    <property type="entry name" value="RRM"/>
    <property type="match status" value="2"/>
</dbReference>
<feature type="domain" description="RRM" evidence="11">
    <location>
        <begin position="2"/>
        <end position="72"/>
    </location>
</feature>
<feature type="compositionally biased region" description="Basic and acidic residues" evidence="10">
    <location>
        <begin position="274"/>
        <end position="283"/>
    </location>
</feature>
<dbReference type="STRING" id="99883.ENSTNIP00000002979"/>
<feature type="compositionally biased region" description="Basic and acidic residues" evidence="10">
    <location>
        <begin position="307"/>
        <end position="323"/>
    </location>
</feature>
<evidence type="ECO:0000256" key="7">
    <source>
        <dbReference type="ARBA" id="ARBA00023187"/>
    </source>
</evidence>
<feature type="compositionally biased region" description="Low complexity" evidence="10">
    <location>
        <begin position="185"/>
        <end position="195"/>
    </location>
</feature>